<dbReference type="AlphaFoldDB" id="A0A0F9AIX2"/>
<proteinExistence type="predicted"/>
<accession>A0A0F9AIX2</accession>
<comment type="caution">
    <text evidence="2">The sequence shown here is derived from an EMBL/GenBank/DDBJ whole genome shotgun (WGS) entry which is preliminary data.</text>
</comment>
<sequence>MSKRKLNSGGSVTGGTGDVKPQVFTMNTGTAPAIDDYVINTTVLPVPRFGTMKTKATVFEILWVDWYLNIVNIQDNQATEIGFLTTNTNRSDGETSTLGSFAADLLDPRTFAPAITSNTLTTSGAAAKRYPIRINMTDSNGNGMLIATDRLVVVGGGVGNATAGDYVAKVGYRMTNIGIAEYVGIVQSQQ</sequence>
<dbReference type="EMBL" id="LAZR01054513">
    <property type="protein sequence ID" value="KKK78384.1"/>
    <property type="molecule type" value="Genomic_DNA"/>
</dbReference>
<feature type="region of interest" description="Disordered" evidence="1">
    <location>
        <begin position="1"/>
        <end position="20"/>
    </location>
</feature>
<evidence type="ECO:0000256" key="1">
    <source>
        <dbReference type="SAM" id="MobiDB-lite"/>
    </source>
</evidence>
<evidence type="ECO:0000313" key="2">
    <source>
        <dbReference type="EMBL" id="KKK78384.1"/>
    </source>
</evidence>
<name>A0A0F9AIX2_9ZZZZ</name>
<protein>
    <submittedName>
        <fullName evidence="2">Uncharacterized protein</fullName>
    </submittedName>
</protein>
<gene>
    <name evidence="2" type="ORF">LCGC14_2844120</name>
</gene>
<organism evidence="2">
    <name type="scientific">marine sediment metagenome</name>
    <dbReference type="NCBI Taxonomy" id="412755"/>
    <lineage>
        <taxon>unclassified sequences</taxon>
        <taxon>metagenomes</taxon>
        <taxon>ecological metagenomes</taxon>
    </lineage>
</organism>
<reference evidence="2" key="1">
    <citation type="journal article" date="2015" name="Nature">
        <title>Complex archaea that bridge the gap between prokaryotes and eukaryotes.</title>
        <authorList>
            <person name="Spang A."/>
            <person name="Saw J.H."/>
            <person name="Jorgensen S.L."/>
            <person name="Zaremba-Niedzwiedzka K."/>
            <person name="Martijn J."/>
            <person name="Lind A.E."/>
            <person name="van Eijk R."/>
            <person name="Schleper C."/>
            <person name="Guy L."/>
            <person name="Ettema T.J."/>
        </authorList>
    </citation>
    <scope>NUCLEOTIDE SEQUENCE</scope>
</reference>